<comment type="similarity">
    <text evidence="1">Belongs to the peptidase C56 family.</text>
</comment>
<dbReference type="InterPro" id="IPR006286">
    <property type="entry name" value="C56_PfpI-like"/>
</dbReference>
<reference evidence="3 4" key="1">
    <citation type="submission" date="2022-04" db="EMBL/GenBank/DDBJ databases">
        <title>The arsenic-methylating capacity of Chitinophaga filiformis YT5 during chitin decomposition.</title>
        <authorList>
            <person name="Chen G."/>
            <person name="Liang Y."/>
        </authorList>
    </citation>
    <scope>NUCLEOTIDE SEQUENCE [LARGE SCALE GENOMIC DNA]</scope>
    <source>
        <strain evidence="3 4">YT5</strain>
    </source>
</reference>
<dbReference type="EMBL" id="CP095855">
    <property type="protein sequence ID" value="UPK72313.1"/>
    <property type="molecule type" value="Genomic_DNA"/>
</dbReference>
<evidence type="ECO:0000313" key="4">
    <source>
        <dbReference type="Proteomes" id="UP000830198"/>
    </source>
</evidence>
<keyword evidence="3" id="KW-0315">Glutamine amidotransferase</keyword>
<sequence length="188" mass="20373">MTKINNARVLMIATNGFEQAELFEPFHALQDAGAIITLAALDTQPIHGVIYDAASGMSNISGEYITPDISLEQVDLEEYDALYLPGGVISPDKLRIVPKAVELVRTAAEKGMLIASICHGPWLLVEADVVRGKKVTGWYAIRTDLRNAGAEVLDQEVVVDGKLITSRMPSDIPAMNQAFIQAIAAEIR</sequence>
<evidence type="ECO:0000313" key="3">
    <source>
        <dbReference type="EMBL" id="UPK72313.1"/>
    </source>
</evidence>
<dbReference type="Gene3D" id="3.40.50.880">
    <property type="match status" value="1"/>
</dbReference>
<dbReference type="NCBIfam" id="TIGR01382">
    <property type="entry name" value="PfpI"/>
    <property type="match status" value="1"/>
</dbReference>
<dbReference type="SUPFAM" id="SSF52317">
    <property type="entry name" value="Class I glutamine amidotransferase-like"/>
    <property type="match status" value="1"/>
</dbReference>
<evidence type="ECO:0000259" key="2">
    <source>
        <dbReference type="Pfam" id="PF01965"/>
    </source>
</evidence>
<proteinExistence type="inferred from homology"/>
<dbReference type="RefSeq" id="WP_247814447.1">
    <property type="nucleotide sequence ID" value="NZ_CP095855.1"/>
</dbReference>
<dbReference type="CDD" id="cd03134">
    <property type="entry name" value="GATase1_PfpI_like"/>
    <property type="match status" value="1"/>
</dbReference>
<dbReference type="PROSITE" id="PS51276">
    <property type="entry name" value="PEPTIDASE_C56_PFPI"/>
    <property type="match status" value="1"/>
</dbReference>
<accession>A0ABY4I9H5</accession>
<dbReference type="InterPro" id="IPR002818">
    <property type="entry name" value="DJ-1/PfpI"/>
</dbReference>
<keyword evidence="4" id="KW-1185">Reference proteome</keyword>
<gene>
    <name evidence="3" type="ORF">MYF79_13545</name>
</gene>
<dbReference type="PANTHER" id="PTHR42733">
    <property type="entry name" value="DJ-1 PROTEIN"/>
    <property type="match status" value="1"/>
</dbReference>
<dbReference type="Pfam" id="PF01965">
    <property type="entry name" value="DJ-1_PfpI"/>
    <property type="match status" value="1"/>
</dbReference>
<protein>
    <submittedName>
        <fullName evidence="3">Type 1 glutamine amidotransferase</fullName>
    </submittedName>
</protein>
<dbReference type="PANTHER" id="PTHR42733:SF12">
    <property type="entry name" value="PROTEINASE"/>
    <property type="match status" value="1"/>
</dbReference>
<evidence type="ECO:0000256" key="1">
    <source>
        <dbReference type="ARBA" id="ARBA00008542"/>
    </source>
</evidence>
<dbReference type="Proteomes" id="UP000830198">
    <property type="component" value="Chromosome"/>
</dbReference>
<name>A0ABY4I9H5_CHIFI</name>
<dbReference type="InterPro" id="IPR029062">
    <property type="entry name" value="Class_I_gatase-like"/>
</dbReference>
<feature type="domain" description="DJ-1/PfpI" evidence="2">
    <location>
        <begin position="8"/>
        <end position="181"/>
    </location>
</feature>
<organism evidence="3 4">
    <name type="scientific">Chitinophaga filiformis</name>
    <name type="common">Myxococcus filiformis</name>
    <name type="synonym">Flexibacter filiformis</name>
    <dbReference type="NCBI Taxonomy" id="104663"/>
    <lineage>
        <taxon>Bacteria</taxon>
        <taxon>Pseudomonadati</taxon>
        <taxon>Bacteroidota</taxon>
        <taxon>Chitinophagia</taxon>
        <taxon>Chitinophagales</taxon>
        <taxon>Chitinophagaceae</taxon>
        <taxon>Chitinophaga</taxon>
    </lineage>
</organism>